<evidence type="ECO:0000313" key="1">
    <source>
        <dbReference type="EMBL" id="KAB1071719.1"/>
    </source>
</evidence>
<protein>
    <submittedName>
        <fullName evidence="1">Uncharacterized protein</fullName>
    </submittedName>
</protein>
<evidence type="ECO:0000313" key="2">
    <source>
        <dbReference type="Proteomes" id="UP000441523"/>
    </source>
</evidence>
<reference evidence="1 2" key="1">
    <citation type="submission" date="2019-09" db="EMBL/GenBank/DDBJ databases">
        <title>YIM 132548 draft genome.</title>
        <authorList>
            <person name="Jiang L."/>
        </authorList>
    </citation>
    <scope>NUCLEOTIDE SEQUENCE [LARGE SCALE GENOMIC DNA]</scope>
    <source>
        <strain evidence="1 2">YIM 132548</strain>
    </source>
</reference>
<gene>
    <name evidence="1" type="ORF">F6X51_18050</name>
</gene>
<keyword evidence="2" id="KW-1185">Reference proteome</keyword>
<name>A0A6N6MLX5_9HYPH</name>
<comment type="caution">
    <text evidence="1">The sequence shown here is derived from an EMBL/GenBank/DDBJ whole genome shotgun (WGS) entry which is preliminary data.</text>
</comment>
<proteinExistence type="predicted"/>
<dbReference type="AlphaFoldDB" id="A0A6N6MLX5"/>
<dbReference type="EMBL" id="VZZJ01000017">
    <property type="protein sequence ID" value="KAB1071719.1"/>
    <property type="molecule type" value="Genomic_DNA"/>
</dbReference>
<dbReference type="RefSeq" id="WP_150965073.1">
    <property type="nucleotide sequence ID" value="NZ_VZZJ01000017.1"/>
</dbReference>
<organism evidence="1 2">
    <name type="scientific">Methylobacterium planeticum</name>
    <dbReference type="NCBI Taxonomy" id="2615211"/>
    <lineage>
        <taxon>Bacteria</taxon>
        <taxon>Pseudomonadati</taxon>
        <taxon>Pseudomonadota</taxon>
        <taxon>Alphaproteobacteria</taxon>
        <taxon>Hyphomicrobiales</taxon>
        <taxon>Methylobacteriaceae</taxon>
        <taxon>Methylobacterium</taxon>
    </lineage>
</organism>
<dbReference type="Proteomes" id="UP000441523">
    <property type="component" value="Unassembled WGS sequence"/>
</dbReference>
<accession>A0A6N6MLX5</accession>
<sequence>MSTFHLHRGWREPNGLITHHVTSVKVIKAASASEAVSAALAEGDFLTTDDINLVWLTGADGAMVWSLRLDDDEIVPSP</sequence>